<dbReference type="Proteomes" id="UP001203687">
    <property type="component" value="Unassembled WGS sequence"/>
</dbReference>
<dbReference type="InterPro" id="IPR042038">
    <property type="entry name" value="MukE_N"/>
</dbReference>
<dbReference type="Gene3D" id="1.10.10.2250">
    <property type="match status" value="1"/>
</dbReference>
<protein>
    <submittedName>
        <fullName evidence="1">Uncharacterized protein</fullName>
    </submittedName>
</protein>
<comment type="caution">
    <text evidence="1">The sequence shown here is derived from an EMBL/GenBank/DDBJ whole genome shotgun (WGS) entry which is preliminary data.</text>
</comment>
<sequence>MANEHTAEAVNNHFIDIFKKADVQKHFADLNIELLRGRHIQDDAHYFHRLLSKYFIELKKYYEVFYNLQLDKKTFEGVTYFFLTFYEDSKGVLSANSRHRDLTPIETIIAITLLQMYYERYFDNVKEISFQNIKAKIKESEFSHLYKLAFFKNGNRDNFTKKEWANVTKNFKNVIQDFEQLGWVDKFIQIDDKNFSFVIKEAIHRFQTMYEYEISNFEEFVNNLDQSNYE</sequence>
<keyword evidence="2" id="KW-1185">Reference proteome</keyword>
<dbReference type="EMBL" id="JALPQF010000003">
    <property type="protein sequence ID" value="MCK8479767.1"/>
    <property type="molecule type" value="Genomic_DNA"/>
</dbReference>
<evidence type="ECO:0000313" key="1">
    <source>
        <dbReference type="EMBL" id="MCK8479767.1"/>
    </source>
</evidence>
<evidence type="ECO:0000313" key="2">
    <source>
        <dbReference type="Proteomes" id="UP001203687"/>
    </source>
</evidence>
<gene>
    <name evidence="1" type="ORF">MUY34_03995</name>
</gene>
<dbReference type="RefSeq" id="WP_248412018.1">
    <property type="nucleotide sequence ID" value="NZ_JALPQF010000003.1"/>
</dbReference>
<dbReference type="InterPro" id="IPR053841">
    <property type="entry name" value="MksE"/>
</dbReference>
<organism evidence="1 2">
    <name type="scientific">Psychroserpens algicola</name>
    <dbReference type="NCBI Taxonomy" id="1719034"/>
    <lineage>
        <taxon>Bacteria</taxon>
        <taxon>Pseudomonadati</taxon>
        <taxon>Bacteroidota</taxon>
        <taxon>Flavobacteriia</taxon>
        <taxon>Flavobacteriales</taxon>
        <taxon>Flavobacteriaceae</taxon>
        <taxon>Psychroserpens</taxon>
    </lineage>
</organism>
<accession>A0ABT0H7G0</accession>
<dbReference type="Pfam" id="PF21980">
    <property type="entry name" value="MksE"/>
    <property type="match status" value="1"/>
</dbReference>
<name>A0ABT0H7G0_9FLAO</name>
<reference evidence="1" key="1">
    <citation type="submission" date="2022-04" db="EMBL/GenBank/DDBJ databases">
        <authorList>
            <person name="Ren T."/>
        </authorList>
    </citation>
    <scope>NUCLEOTIDE SEQUENCE</scope>
    <source>
        <strain evidence="1">F63249</strain>
    </source>
</reference>
<proteinExistence type="predicted"/>